<proteinExistence type="predicted"/>
<dbReference type="Pfam" id="PF14214">
    <property type="entry name" value="Helitron_like_N"/>
    <property type="match status" value="1"/>
</dbReference>
<accession>A0A8E2AFV1</accession>
<feature type="domain" description="Helitron helicase-like" evidence="1">
    <location>
        <begin position="76"/>
        <end position="298"/>
    </location>
</feature>
<gene>
    <name evidence="2" type="ORF">OBBRIDRAFT_742815</name>
</gene>
<protein>
    <recommendedName>
        <fullName evidence="1">Helitron helicase-like domain-containing protein</fullName>
    </recommendedName>
</protein>
<reference evidence="2 3" key="1">
    <citation type="submission" date="2016-07" db="EMBL/GenBank/DDBJ databases">
        <title>Draft genome of the white-rot fungus Obba rivulosa 3A-2.</title>
        <authorList>
            <consortium name="DOE Joint Genome Institute"/>
            <person name="Miettinen O."/>
            <person name="Riley R."/>
            <person name="Acob R."/>
            <person name="Barry K."/>
            <person name="Cullen D."/>
            <person name="De Vries R."/>
            <person name="Hainaut M."/>
            <person name="Hatakka A."/>
            <person name="Henrissat B."/>
            <person name="Hilden K."/>
            <person name="Kuo R."/>
            <person name="Labutti K."/>
            <person name="Lipzen A."/>
            <person name="Makela M.R."/>
            <person name="Sandor L."/>
            <person name="Spatafora J.W."/>
            <person name="Grigoriev I.V."/>
            <person name="Hibbett D.S."/>
        </authorList>
    </citation>
    <scope>NUCLEOTIDE SEQUENCE [LARGE SCALE GENOMIC DNA]</scope>
    <source>
        <strain evidence="2 3">3A-2</strain>
    </source>
</reference>
<dbReference type="EMBL" id="KV722858">
    <property type="protein sequence ID" value="OCH83703.1"/>
    <property type="molecule type" value="Genomic_DNA"/>
</dbReference>
<organism evidence="2 3">
    <name type="scientific">Obba rivulosa</name>
    <dbReference type="NCBI Taxonomy" id="1052685"/>
    <lineage>
        <taxon>Eukaryota</taxon>
        <taxon>Fungi</taxon>
        <taxon>Dikarya</taxon>
        <taxon>Basidiomycota</taxon>
        <taxon>Agaricomycotina</taxon>
        <taxon>Agaricomycetes</taxon>
        <taxon>Polyporales</taxon>
        <taxon>Gelatoporiaceae</taxon>
        <taxon>Obba</taxon>
    </lineage>
</organism>
<dbReference type="OrthoDB" id="2801422at2759"/>
<evidence type="ECO:0000313" key="2">
    <source>
        <dbReference type="EMBL" id="OCH83703.1"/>
    </source>
</evidence>
<dbReference type="InterPro" id="IPR025476">
    <property type="entry name" value="Helitron_helicase-like"/>
</dbReference>
<name>A0A8E2AFV1_9APHY</name>
<dbReference type="AlphaFoldDB" id="A0A8E2AFV1"/>
<evidence type="ECO:0000313" key="3">
    <source>
        <dbReference type="Proteomes" id="UP000250043"/>
    </source>
</evidence>
<evidence type="ECO:0000259" key="1">
    <source>
        <dbReference type="Pfam" id="PF14214"/>
    </source>
</evidence>
<dbReference type="Proteomes" id="UP000250043">
    <property type="component" value="Unassembled WGS sequence"/>
</dbReference>
<sequence length="323" mass="36977">MLWGLSNLWAEGKEGGYAVRHSHRPVNDFGRPRTSENSPTESAELNFFEKAFPCLFPYGTGGIEASRPVIVDFRNHVKWMLQHFDRRFRRHPTYAFITFGISQRRQALASARVQMKQKNFDAEARILSTITLEKLKKAQEEEDANRPISDPAVRLLRKHIHATAGRVYGSDQTRYQLRSQIWATSISLNLPSLWITINPNDLHDPIAQIFVGEDINLDAFVRMAGPDKEERARNIAADPYAAAKFFHFMIQTILHTLFGIDVTRYQVKSNWGVLGCVSAYFGTVESQNRGSLHLHMLLWLLGAPTSVEILELLQNEEFQNRCH</sequence>
<keyword evidence="3" id="KW-1185">Reference proteome</keyword>